<keyword evidence="6" id="KW-0811">Translocation</keyword>
<dbReference type="InterPro" id="IPR005341">
    <property type="entry name" value="Tim16"/>
</dbReference>
<dbReference type="HOGENOM" id="CLU_101461_2_2_1"/>
<gene>
    <name evidence="9" type="ORF">PRUPE_1G182500</name>
</gene>
<dbReference type="InterPro" id="IPR036869">
    <property type="entry name" value="J_dom_sf"/>
</dbReference>
<dbReference type="EMBL" id="CM007651">
    <property type="protein sequence ID" value="ONI29124.1"/>
    <property type="molecule type" value="Genomic_DNA"/>
</dbReference>
<keyword evidence="4" id="KW-0999">Mitochondrion inner membrane</keyword>
<dbReference type="STRING" id="3760.M5XZL0"/>
<dbReference type="Proteomes" id="UP000006882">
    <property type="component" value="Chromosome G1"/>
</dbReference>
<evidence type="ECO:0000256" key="2">
    <source>
        <dbReference type="ARBA" id="ARBA00008817"/>
    </source>
</evidence>
<evidence type="ECO:0000256" key="6">
    <source>
        <dbReference type="ARBA" id="ARBA00023010"/>
    </source>
</evidence>
<protein>
    <submittedName>
        <fullName evidence="9">Uncharacterized protein</fullName>
    </submittedName>
</protein>
<evidence type="ECO:0000256" key="4">
    <source>
        <dbReference type="ARBA" id="ARBA00022792"/>
    </source>
</evidence>
<evidence type="ECO:0000256" key="3">
    <source>
        <dbReference type="ARBA" id="ARBA00022448"/>
    </source>
</evidence>
<dbReference type="GO" id="GO:0030150">
    <property type="term" value="P:protein import into mitochondrial matrix"/>
    <property type="evidence" value="ECO:0000318"/>
    <property type="project" value="GO_Central"/>
</dbReference>
<dbReference type="AlphaFoldDB" id="M5XZL0"/>
<dbReference type="Pfam" id="PF03656">
    <property type="entry name" value="Pam16"/>
    <property type="match status" value="1"/>
</dbReference>
<evidence type="ECO:0000256" key="5">
    <source>
        <dbReference type="ARBA" id="ARBA00022927"/>
    </source>
</evidence>
<evidence type="ECO:0000256" key="1">
    <source>
        <dbReference type="ARBA" id="ARBA00004637"/>
    </source>
</evidence>
<reference evidence="9 10" key="1">
    <citation type="journal article" date="2013" name="Nat. Genet.">
        <title>The high-quality draft genome of peach (Prunus persica) identifies unique patterns of genetic diversity, domestication and genome evolution.</title>
        <authorList>
            <consortium name="International Peach Genome Initiative"/>
            <person name="Verde I."/>
            <person name="Abbott A.G."/>
            <person name="Scalabrin S."/>
            <person name="Jung S."/>
            <person name="Shu S."/>
            <person name="Marroni F."/>
            <person name="Zhebentyayeva T."/>
            <person name="Dettori M.T."/>
            <person name="Grimwood J."/>
            <person name="Cattonaro F."/>
            <person name="Zuccolo A."/>
            <person name="Rossini L."/>
            <person name="Jenkins J."/>
            <person name="Vendramin E."/>
            <person name="Meisel L.A."/>
            <person name="Decroocq V."/>
            <person name="Sosinski B."/>
            <person name="Prochnik S."/>
            <person name="Mitros T."/>
            <person name="Policriti A."/>
            <person name="Cipriani G."/>
            <person name="Dondini L."/>
            <person name="Ficklin S."/>
            <person name="Goodstein D.M."/>
            <person name="Xuan P."/>
            <person name="Del Fabbro C."/>
            <person name="Aramini V."/>
            <person name="Copetti D."/>
            <person name="Gonzalez S."/>
            <person name="Horner D.S."/>
            <person name="Falchi R."/>
            <person name="Lucas S."/>
            <person name="Mica E."/>
            <person name="Maldonado J."/>
            <person name="Lazzari B."/>
            <person name="Bielenberg D."/>
            <person name="Pirona R."/>
            <person name="Miculan M."/>
            <person name="Barakat A."/>
            <person name="Testolin R."/>
            <person name="Stella A."/>
            <person name="Tartarini S."/>
            <person name="Tonutti P."/>
            <person name="Arus P."/>
            <person name="Orellana A."/>
            <person name="Wells C."/>
            <person name="Main D."/>
            <person name="Vizzotto G."/>
            <person name="Silva H."/>
            <person name="Salamini F."/>
            <person name="Schmutz J."/>
            <person name="Morgante M."/>
            <person name="Rokhsar D.S."/>
        </authorList>
    </citation>
    <scope>NUCLEOTIDE SEQUENCE [LARGE SCALE GENOMIC DNA]</scope>
    <source>
        <strain evidence="10">cv. Nemared</strain>
    </source>
</reference>
<dbReference type="GO" id="GO:0005744">
    <property type="term" value="C:TIM23 mitochondrial import inner membrane translocase complex"/>
    <property type="evidence" value="ECO:0000318"/>
    <property type="project" value="GO_Central"/>
</dbReference>
<feature type="non-terminal residue" evidence="9">
    <location>
        <position position="115"/>
    </location>
</feature>
<dbReference type="PANTHER" id="PTHR12388">
    <property type="entry name" value="MITOCHONDRIA ASSOCIATED GRANULOCYTE MACROPHAGE CSF SIGNALING MOLECULE"/>
    <property type="match status" value="1"/>
</dbReference>
<evidence type="ECO:0000256" key="8">
    <source>
        <dbReference type="ARBA" id="ARBA00023136"/>
    </source>
</evidence>
<accession>M5XZL0</accession>
<evidence type="ECO:0000313" key="9">
    <source>
        <dbReference type="EMBL" id="ONI29124.1"/>
    </source>
</evidence>
<comment type="similarity">
    <text evidence="2">Belongs to the TIM16/PAM16 family.</text>
</comment>
<keyword evidence="3" id="KW-0813">Transport</keyword>
<name>M5XZL0_PRUPE</name>
<evidence type="ECO:0000313" key="10">
    <source>
        <dbReference type="Proteomes" id="UP000006882"/>
    </source>
</evidence>
<keyword evidence="5" id="KW-0653">Protein transport</keyword>
<keyword evidence="8" id="KW-0472">Membrane</keyword>
<organism evidence="9 10">
    <name type="scientific">Prunus persica</name>
    <name type="common">Peach</name>
    <name type="synonym">Amygdalus persica</name>
    <dbReference type="NCBI Taxonomy" id="3760"/>
    <lineage>
        <taxon>Eukaryota</taxon>
        <taxon>Viridiplantae</taxon>
        <taxon>Streptophyta</taxon>
        <taxon>Embryophyta</taxon>
        <taxon>Tracheophyta</taxon>
        <taxon>Spermatophyta</taxon>
        <taxon>Magnoliopsida</taxon>
        <taxon>eudicotyledons</taxon>
        <taxon>Gunneridae</taxon>
        <taxon>Pentapetalae</taxon>
        <taxon>rosids</taxon>
        <taxon>fabids</taxon>
        <taxon>Rosales</taxon>
        <taxon>Rosaceae</taxon>
        <taxon>Amygdaloideae</taxon>
        <taxon>Amygdaleae</taxon>
        <taxon>Prunus</taxon>
    </lineage>
</organism>
<dbReference type="Gene3D" id="1.10.287.110">
    <property type="entry name" value="DnaJ domain"/>
    <property type="match status" value="1"/>
</dbReference>
<keyword evidence="10" id="KW-1185">Reference proteome</keyword>
<dbReference type="Gramene" id="ONI29124">
    <property type="protein sequence ID" value="ONI29124"/>
    <property type="gene ID" value="PRUPE_1G182500"/>
</dbReference>
<comment type="subcellular location">
    <subcellularLocation>
        <location evidence="1">Mitochondrion inner membrane</location>
        <topology evidence="1">Peripheral membrane protein</topology>
    </subcellularLocation>
</comment>
<proteinExistence type="inferred from homology"/>
<keyword evidence="7" id="KW-0496">Mitochondrion</keyword>
<evidence type="ECO:0000256" key="7">
    <source>
        <dbReference type="ARBA" id="ARBA00023128"/>
    </source>
</evidence>
<dbReference type="PANTHER" id="PTHR12388:SF0">
    <property type="entry name" value="MITOCHONDRIAL IMPORT INNER MEMBRANE TRANSLOCASE SUBUNIT TIM16"/>
    <property type="match status" value="1"/>
</dbReference>
<sequence length="115" mass="13449">MGSDFPSNPFREPDGDMDGPKWLLHIYLHYFVHASKSGVAQETLQNSVHRSTKVITEQEARQILNVSERTTWEERYNTSFENNAENGTFYLESKVHKAKECLDAAYRDKWPERLK</sequence>
<dbReference type="eggNOG" id="KOG3442">
    <property type="taxonomic scope" value="Eukaryota"/>
</dbReference>